<gene>
    <name evidence="1" type="ORF">CU669_06645</name>
</gene>
<evidence type="ECO:0000313" key="1">
    <source>
        <dbReference type="EMBL" id="RAU23080.1"/>
    </source>
</evidence>
<name>A0A364P1E8_9PROT</name>
<dbReference type="Proteomes" id="UP000251075">
    <property type="component" value="Unassembled WGS sequence"/>
</dbReference>
<dbReference type="EMBL" id="PGTO01000003">
    <property type="protein sequence ID" value="RAU23080.1"/>
    <property type="molecule type" value="Genomic_DNA"/>
</dbReference>
<comment type="caution">
    <text evidence="1">The sequence shown here is derived from an EMBL/GenBank/DDBJ whole genome shotgun (WGS) entry which is preliminary data.</text>
</comment>
<dbReference type="AlphaFoldDB" id="A0A364P1E8"/>
<proteinExistence type="predicted"/>
<reference evidence="1 2" key="1">
    <citation type="submission" date="2017-11" db="EMBL/GenBank/DDBJ databases">
        <title>Draft genome sequence of magnetotactic bacterium Magnetospirillum kuznetsovii LBB-42.</title>
        <authorList>
            <person name="Grouzdev D.S."/>
            <person name="Rysina M.S."/>
            <person name="Baslerov R.V."/>
            <person name="Koziaeva V."/>
        </authorList>
    </citation>
    <scope>NUCLEOTIDE SEQUENCE [LARGE SCALE GENOMIC DNA]</scope>
    <source>
        <strain evidence="1 2">LBB-42</strain>
    </source>
</reference>
<evidence type="ECO:0000313" key="2">
    <source>
        <dbReference type="Proteomes" id="UP000251075"/>
    </source>
</evidence>
<protein>
    <submittedName>
        <fullName evidence="1">Uncharacterized protein</fullName>
    </submittedName>
</protein>
<dbReference type="OrthoDB" id="7362751at2"/>
<organism evidence="1 2">
    <name type="scientific">Paramagnetospirillum kuznetsovii</name>
    <dbReference type="NCBI Taxonomy" id="2053833"/>
    <lineage>
        <taxon>Bacteria</taxon>
        <taxon>Pseudomonadati</taxon>
        <taxon>Pseudomonadota</taxon>
        <taxon>Alphaproteobacteria</taxon>
        <taxon>Rhodospirillales</taxon>
        <taxon>Magnetospirillaceae</taxon>
        <taxon>Paramagnetospirillum</taxon>
    </lineage>
</organism>
<keyword evidence="2" id="KW-1185">Reference proteome</keyword>
<accession>A0A364P1E8</accession>
<dbReference type="RefSeq" id="WP_112143061.1">
    <property type="nucleotide sequence ID" value="NZ_PGTO01000003.1"/>
</dbReference>
<sequence length="78" mass="8937">MAVFSEQDRKHLLDYLRQSFDDDNAADMECFAQNFLHNGKVWDLLAEHFPAASASIVKSAMMEAYADWSQDRPTVTTH</sequence>